<organism evidence="1 2">
    <name type="scientific">Edwardsiella phage pEt-SU</name>
    <dbReference type="NCBI Taxonomy" id="2562142"/>
    <lineage>
        <taxon>Viruses</taxon>
        <taxon>Duplodnaviria</taxon>
        <taxon>Heunggongvirae</taxon>
        <taxon>Uroviricota</taxon>
        <taxon>Caudoviricetes</taxon>
        <taxon>Chimalliviridae</taxon>
        <taxon>Petsuvirus</taxon>
        <taxon>Petsuvirus pEtSU</taxon>
    </lineage>
</organism>
<evidence type="ECO:0000313" key="1">
    <source>
        <dbReference type="EMBL" id="QBZ70769.1"/>
    </source>
</evidence>
<gene>
    <name evidence="1" type="ORF">pETSU_188</name>
</gene>
<proteinExistence type="predicted"/>
<keyword evidence="2" id="KW-1185">Reference proteome</keyword>
<dbReference type="Proteomes" id="UP000297195">
    <property type="component" value="Segment"/>
</dbReference>
<reference evidence="1 2" key="1">
    <citation type="submission" date="2019-03" db="EMBL/GenBank/DDBJ databases">
        <authorList>
            <person name="Kim S.G."/>
            <person name="Park S.C."/>
        </authorList>
    </citation>
    <scope>NUCLEOTIDE SEQUENCE [LARGE SCALE GENOMIC DNA]</scope>
</reference>
<dbReference type="EMBL" id="MK689364">
    <property type="protein sequence ID" value="QBZ70769.1"/>
    <property type="molecule type" value="Genomic_DNA"/>
</dbReference>
<accession>A0A4D6DYN0</accession>
<sequence length="121" mass="13825">MSEFSYDYSVLVVVEPEFLGKSKDADAYVEKLNKFLTTRAGESRLRSVSVTGSYGLPGCDHLEVDDRNKTAFIKSLDDHLTQFDEIVIITNFEKEPYLDALNSRADEFSKTITYYGYETRV</sequence>
<protein>
    <submittedName>
        <fullName evidence="1">Uncharacterized protein</fullName>
    </submittedName>
</protein>
<name>A0A4D6DYN0_9CAUD</name>
<evidence type="ECO:0000313" key="2">
    <source>
        <dbReference type="Proteomes" id="UP000297195"/>
    </source>
</evidence>